<keyword evidence="7" id="KW-1185">Reference proteome</keyword>
<dbReference type="InterPro" id="IPR036856">
    <property type="entry name" value="Ald_Oxase/Xan_DH_a/b_sf"/>
</dbReference>
<dbReference type="PANTHER" id="PTHR11908">
    <property type="entry name" value="XANTHINE DEHYDROGENASE"/>
    <property type="match status" value="1"/>
</dbReference>
<organism evidence="5 7">
    <name type="scientific">Treponema rectale</name>
    <dbReference type="NCBI Taxonomy" id="744512"/>
    <lineage>
        <taxon>Bacteria</taxon>
        <taxon>Pseudomonadati</taxon>
        <taxon>Spirochaetota</taxon>
        <taxon>Spirochaetia</taxon>
        <taxon>Spirochaetales</taxon>
        <taxon>Treponemataceae</taxon>
        <taxon>Treponema</taxon>
    </lineage>
</organism>
<evidence type="ECO:0000256" key="1">
    <source>
        <dbReference type="ARBA" id="ARBA00022505"/>
    </source>
</evidence>
<dbReference type="EMBL" id="CP031517">
    <property type="protein sequence ID" value="QOS39783.1"/>
    <property type="molecule type" value="Genomic_DNA"/>
</dbReference>
<evidence type="ECO:0000313" key="6">
    <source>
        <dbReference type="EMBL" id="QOS39783.1"/>
    </source>
</evidence>
<reference evidence="6 8" key="1">
    <citation type="submission" date="2018-08" db="EMBL/GenBank/DDBJ databases">
        <title>The first complete genome of Treponema rectale (CHPAT), a commensal spirochete of the bovine rectum.</title>
        <authorList>
            <person name="Staton G.J."/>
            <person name="Clegg S.R."/>
            <person name="Carter S.D."/>
            <person name="Radford A.D."/>
            <person name="Darby A."/>
            <person name="Hall N."/>
            <person name="Birtles R.J."/>
            <person name="Evans N.J."/>
        </authorList>
    </citation>
    <scope>NUCLEOTIDE SEQUENCE [LARGE SCALE GENOMIC DNA]</scope>
    <source>
        <strain evidence="6 8">CHPA</strain>
    </source>
</reference>
<evidence type="ECO:0000259" key="4">
    <source>
        <dbReference type="SMART" id="SM01008"/>
    </source>
</evidence>
<dbReference type="InterPro" id="IPR000674">
    <property type="entry name" value="Ald_Oxase/Xan_DH_a/b"/>
</dbReference>
<evidence type="ECO:0000256" key="2">
    <source>
        <dbReference type="ARBA" id="ARBA00023002"/>
    </source>
</evidence>
<dbReference type="SUPFAM" id="SSF56003">
    <property type="entry name" value="Molybdenum cofactor-binding domain"/>
    <property type="match status" value="1"/>
</dbReference>
<proteinExistence type="predicted"/>
<dbReference type="Gene3D" id="3.30.365.10">
    <property type="entry name" value="Aldehyde oxidase/xanthine dehydrogenase, molybdopterin binding domain"/>
    <property type="match status" value="3"/>
</dbReference>
<dbReference type="EMBL" id="JACHFR010000001">
    <property type="protein sequence ID" value="MBB5218533.1"/>
    <property type="molecule type" value="Genomic_DNA"/>
</dbReference>
<dbReference type="GO" id="GO:0016491">
    <property type="term" value="F:oxidoreductase activity"/>
    <property type="evidence" value="ECO:0007669"/>
    <property type="project" value="UniProtKB-KW"/>
</dbReference>
<dbReference type="SUPFAM" id="SSF54665">
    <property type="entry name" value="CO dehydrogenase molybdoprotein N-domain-like"/>
    <property type="match status" value="1"/>
</dbReference>
<evidence type="ECO:0000256" key="3">
    <source>
        <dbReference type="SAM" id="MobiDB-lite"/>
    </source>
</evidence>
<protein>
    <submittedName>
        <fullName evidence="5">CO/xanthine dehydrogenase Mo-binding subunit</fullName>
    </submittedName>
</protein>
<feature type="compositionally biased region" description="Basic and acidic residues" evidence="3">
    <location>
        <begin position="699"/>
        <end position="708"/>
    </location>
</feature>
<evidence type="ECO:0000313" key="5">
    <source>
        <dbReference type="EMBL" id="MBB5218533.1"/>
    </source>
</evidence>
<dbReference type="Pfam" id="PF01315">
    <property type="entry name" value="Ald_Xan_dh_C"/>
    <property type="match status" value="1"/>
</dbReference>
<dbReference type="Gene3D" id="3.90.1170.50">
    <property type="entry name" value="Aldehyde oxidase/xanthine dehydrogenase, a/b hammerhead"/>
    <property type="match status" value="1"/>
</dbReference>
<dbReference type="InterPro" id="IPR037165">
    <property type="entry name" value="AldOxase/xan_DH_Mopterin-bd_sf"/>
</dbReference>
<dbReference type="AlphaFoldDB" id="A0A840SG64"/>
<feature type="domain" description="Aldehyde oxidase/xanthine dehydrogenase a/b hammerhead" evidence="4">
    <location>
        <begin position="17"/>
        <end position="118"/>
    </location>
</feature>
<dbReference type="PANTHER" id="PTHR11908:SF132">
    <property type="entry name" value="ALDEHYDE OXIDASE 1-RELATED"/>
    <property type="match status" value="1"/>
</dbReference>
<evidence type="ECO:0000313" key="8">
    <source>
        <dbReference type="Proteomes" id="UP000593591"/>
    </source>
</evidence>
<dbReference type="SMART" id="SM01008">
    <property type="entry name" value="Ald_Xan_dh_C"/>
    <property type="match status" value="1"/>
</dbReference>
<evidence type="ECO:0000313" key="7">
    <source>
        <dbReference type="Proteomes" id="UP000578697"/>
    </source>
</evidence>
<dbReference type="KEGG" id="trc:DYE49_04640"/>
<feature type="region of interest" description="Disordered" evidence="3">
    <location>
        <begin position="699"/>
        <end position="720"/>
    </location>
</feature>
<name>A0A840SG64_9SPIR</name>
<dbReference type="Proteomes" id="UP000593591">
    <property type="component" value="Chromosome"/>
</dbReference>
<reference evidence="5 7" key="2">
    <citation type="submission" date="2020-08" db="EMBL/GenBank/DDBJ databases">
        <title>Genomic Encyclopedia of Type Strains, Phase IV (KMG-IV): sequencing the most valuable type-strain genomes for metagenomic binning, comparative biology and taxonomic classification.</title>
        <authorList>
            <person name="Goeker M."/>
        </authorList>
    </citation>
    <scope>NUCLEOTIDE SEQUENCE [LARGE SCALE GENOMIC DNA]</scope>
    <source>
        <strain evidence="5 7">DSM 103679</strain>
    </source>
</reference>
<dbReference type="InterPro" id="IPR016208">
    <property type="entry name" value="Ald_Oxase/xanthine_DH-like"/>
</dbReference>
<gene>
    <name evidence="6" type="ORF">DYE49_04640</name>
    <name evidence="5" type="ORF">HNP77_000877</name>
</gene>
<accession>A0A840SG64</accession>
<keyword evidence="1" id="KW-0500">Molybdenum</keyword>
<dbReference type="RefSeq" id="WP_184651949.1">
    <property type="nucleotide sequence ID" value="NZ_JACHFR010000001.1"/>
</dbReference>
<keyword evidence="2" id="KW-0560">Oxidoreductase</keyword>
<dbReference type="Proteomes" id="UP000578697">
    <property type="component" value="Unassembled WGS sequence"/>
</dbReference>
<sequence length="720" mass="80365">MAEKKIKKEHPAKFSFQNEFYSDLSMPSMLYAKVIRSPIKKGIITSVTHPDLPDGYFLFTARDVPGSNLIDTPLGKVPVFSEGNVSYLGEPIGLLAGPDEKTVNRLLQEIDIGYDRNSIDYYFKEITVDGEDKLFSSEITSRKVTWGKNVEKIDDIINESDYKSEQTWTFAVSALNTTEPNGALCSFSNNNLTVFTSAQWIFQLRTILSTALKIKNENIIIKKTKTMDYGTNSIWFNSIITCQAAVASFHTGLPVKIVYTREEQLRFMDTMQPISIHYRTAADKDGTLTAISADIKMDAGFINPFCQEIIDRLVIASIGIYRAKNISINASAIQSYNPPSSIELGLIDQAAFFALENQMTLMSKECSISPLELRLKNSVFSGNPKKQDFPFLFSVEKGNEVFSALSTAGDFNRKYTTYNLNASSVFSDLSGEKRFASLAPLRGIGFACAYEGSCFFGSEANANNQYIEVTLEENSTLIIHTSPVSHSIEMIWTKLASEMLSIPQNSVKIDTNFPAEKEPPLPESVYSNISVMTELLKKACETIKKKKEKESLPISVKKTITPAIKKLWNKEKFTGFPYHSTSFAAATVELEMDITLYREVIRSIKIVISSGKVMHLQSAQNSIKLAVQKVLQTLVKDEPLDCPDIKIAFIQSDENPKQIGEVIKKIVPAAYTQALSQALNTTVTKLPLTTDSLYEFLKTKKEESKPTEEQNNENTGNPEL</sequence>
<dbReference type="InterPro" id="IPR008274">
    <property type="entry name" value="AldOxase/xan_DH_MoCoBD1"/>
</dbReference>
<dbReference type="Pfam" id="PF02738">
    <property type="entry name" value="MoCoBD_1"/>
    <property type="match status" value="1"/>
</dbReference>
<dbReference type="GO" id="GO:0005506">
    <property type="term" value="F:iron ion binding"/>
    <property type="evidence" value="ECO:0007669"/>
    <property type="project" value="InterPro"/>
</dbReference>